<reference evidence="6 7" key="1">
    <citation type="submission" date="2019-09" db="EMBL/GenBank/DDBJ databases">
        <title>Nitrincola iocasae sp. nov., a bacterium isolated from the sediment collected at a cold seep field in South China Sea.</title>
        <authorList>
            <person name="Zhang H."/>
            <person name="Wang H."/>
            <person name="Li C."/>
        </authorList>
    </citation>
    <scope>NUCLEOTIDE SEQUENCE [LARGE SCALE GENOMIC DNA]</scope>
    <source>
        <strain evidence="6 7">KXZD1103</strain>
    </source>
</reference>
<dbReference type="PANTHER" id="PTHR44757">
    <property type="entry name" value="DIGUANYLATE CYCLASE DGCP"/>
    <property type="match status" value="1"/>
</dbReference>
<dbReference type="RefSeq" id="WP_151057907.1">
    <property type="nucleotide sequence ID" value="NZ_CP044222.1"/>
</dbReference>
<dbReference type="NCBIfam" id="TIGR00254">
    <property type="entry name" value="GGDEF"/>
    <property type="match status" value="1"/>
</dbReference>
<evidence type="ECO:0000256" key="3">
    <source>
        <dbReference type="SAM" id="Phobius"/>
    </source>
</evidence>
<dbReference type="SMART" id="SM00052">
    <property type="entry name" value="EAL"/>
    <property type="match status" value="1"/>
</dbReference>
<gene>
    <name evidence="6" type="ORF">F5I99_16510</name>
</gene>
<evidence type="ECO:0000259" key="5">
    <source>
        <dbReference type="PROSITE" id="PS50887"/>
    </source>
</evidence>
<dbReference type="FunFam" id="3.20.20.450:FF:000001">
    <property type="entry name" value="Cyclic di-GMP phosphodiesterase yahA"/>
    <property type="match status" value="1"/>
</dbReference>
<keyword evidence="3" id="KW-0472">Membrane</keyword>
<dbReference type="InterPro" id="IPR000160">
    <property type="entry name" value="GGDEF_dom"/>
</dbReference>
<dbReference type="InterPro" id="IPR035919">
    <property type="entry name" value="EAL_sf"/>
</dbReference>
<organism evidence="6 7">
    <name type="scientific">Nitrincola iocasae</name>
    <dbReference type="NCBI Taxonomy" id="2614693"/>
    <lineage>
        <taxon>Bacteria</taxon>
        <taxon>Pseudomonadati</taxon>
        <taxon>Pseudomonadota</taxon>
        <taxon>Gammaproteobacteria</taxon>
        <taxon>Oceanospirillales</taxon>
        <taxon>Oceanospirillaceae</taxon>
        <taxon>Nitrincola</taxon>
    </lineage>
</organism>
<dbReference type="CDD" id="cd01948">
    <property type="entry name" value="EAL"/>
    <property type="match status" value="1"/>
</dbReference>
<feature type="transmembrane region" description="Helical" evidence="3">
    <location>
        <begin position="12"/>
        <end position="38"/>
    </location>
</feature>
<evidence type="ECO:0000313" key="6">
    <source>
        <dbReference type="EMBL" id="QEW07962.1"/>
    </source>
</evidence>
<keyword evidence="3" id="KW-1133">Transmembrane helix</keyword>
<evidence type="ECO:0000313" key="7">
    <source>
        <dbReference type="Proteomes" id="UP000325606"/>
    </source>
</evidence>
<dbReference type="Gene3D" id="3.30.70.270">
    <property type="match status" value="1"/>
</dbReference>
<dbReference type="InterPro" id="IPR043128">
    <property type="entry name" value="Rev_trsase/Diguanyl_cyclase"/>
</dbReference>
<dbReference type="InterPro" id="IPR001633">
    <property type="entry name" value="EAL_dom"/>
</dbReference>
<dbReference type="Proteomes" id="UP000325606">
    <property type="component" value="Chromosome"/>
</dbReference>
<accession>A0A5J6LI23</accession>
<dbReference type="InterPro" id="IPR029787">
    <property type="entry name" value="Nucleotide_cyclase"/>
</dbReference>
<dbReference type="SUPFAM" id="SSF141868">
    <property type="entry name" value="EAL domain-like"/>
    <property type="match status" value="1"/>
</dbReference>
<dbReference type="PANTHER" id="PTHR44757:SF2">
    <property type="entry name" value="BIOFILM ARCHITECTURE MAINTENANCE PROTEIN MBAA"/>
    <property type="match status" value="1"/>
</dbReference>
<dbReference type="PROSITE" id="PS50883">
    <property type="entry name" value="EAL"/>
    <property type="match status" value="1"/>
</dbReference>
<evidence type="ECO:0000256" key="1">
    <source>
        <dbReference type="ARBA" id="ARBA00012282"/>
    </source>
</evidence>
<proteinExistence type="predicted"/>
<keyword evidence="2" id="KW-0973">c-di-GMP</keyword>
<dbReference type="KEGG" id="nik:F5I99_16510"/>
<dbReference type="InterPro" id="IPR052155">
    <property type="entry name" value="Biofilm_reg_signaling"/>
</dbReference>
<dbReference type="SUPFAM" id="SSF55073">
    <property type="entry name" value="Nucleotide cyclase"/>
    <property type="match status" value="1"/>
</dbReference>
<feature type="domain" description="EAL" evidence="4">
    <location>
        <begin position="294"/>
        <end position="547"/>
    </location>
</feature>
<evidence type="ECO:0000259" key="4">
    <source>
        <dbReference type="PROSITE" id="PS50883"/>
    </source>
</evidence>
<dbReference type="Pfam" id="PF00990">
    <property type="entry name" value="GGDEF"/>
    <property type="match status" value="1"/>
</dbReference>
<feature type="transmembrane region" description="Helical" evidence="3">
    <location>
        <begin position="70"/>
        <end position="92"/>
    </location>
</feature>
<dbReference type="Pfam" id="PF00563">
    <property type="entry name" value="EAL"/>
    <property type="match status" value="1"/>
</dbReference>
<dbReference type="PROSITE" id="PS50887">
    <property type="entry name" value="GGDEF"/>
    <property type="match status" value="1"/>
</dbReference>
<sequence length="552" mass="62565">MGQLKTTHLQQKIVRFVAVGILLTGLLLSGVAVFQIYYETQRITTQLSSGIMNRLPQATVLLETDITLSAYRVFASSILMTLVILVAGTFFITYKIRPLLRQLDQSNQRQQLSEQRIHYLVHHDQLTGLPNWSQLYDSLCERMSQVAQQQDQQLAILFINLSRFKVVNESLGHDAGNQVLMLMAERLKLLARPDDLLARAGGDEFLLCVKVTQGEPPIEVLAQQILDSLKQPFELEGKTIYLESTVGISLFPDNGIHADALLRHADAALTRARRLGQGRYQFYEADMTEQNREKFELETDLRGALEREEFEVYYQPQIDLQSNCISGAEALIRWNHPTRGRVPPDQFIPIAEETGLIHAIGHWVLEESCRQARIWQEEGHFLKMSVNLSALQLNSGDIVNVVRMVLDQTGLESRWLELELTESYLFENFIRSARVLKRLRLLGVTLALDDFGTGYSSLSYLRRLTLHRLKIDRSFVKGLPGDPGDLAIVNTIIAMSKSLGLEVVAEGVETPEQRQSLAKLGCHTYQGYLYAAPESAFAFRTRLSDFKLAKQY</sequence>
<dbReference type="Gene3D" id="3.20.20.450">
    <property type="entry name" value="EAL domain"/>
    <property type="match status" value="1"/>
</dbReference>
<dbReference type="GO" id="GO:0071111">
    <property type="term" value="F:cyclic-guanylate-specific phosphodiesterase activity"/>
    <property type="evidence" value="ECO:0007669"/>
    <property type="project" value="UniProtKB-EC"/>
</dbReference>
<evidence type="ECO:0000256" key="2">
    <source>
        <dbReference type="ARBA" id="ARBA00022636"/>
    </source>
</evidence>
<keyword evidence="3" id="KW-0812">Transmembrane</keyword>
<keyword evidence="7" id="KW-1185">Reference proteome</keyword>
<name>A0A5J6LI23_9GAMM</name>
<dbReference type="EMBL" id="CP044222">
    <property type="protein sequence ID" value="QEW07962.1"/>
    <property type="molecule type" value="Genomic_DNA"/>
</dbReference>
<dbReference type="AlphaFoldDB" id="A0A5J6LI23"/>
<protein>
    <recommendedName>
        <fullName evidence="1">cyclic-guanylate-specific phosphodiesterase</fullName>
        <ecNumber evidence="1">3.1.4.52</ecNumber>
    </recommendedName>
</protein>
<dbReference type="EC" id="3.1.4.52" evidence="1"/>
<feature type="domain" description="GGDEF" evidence="5">
    <location>
        <begin position="152"/>
        <end position="285"/>
    </location>
</feature>
<dbReference type="SMART" id="SM00267">
    <property type="entry name" value="GGDEF"/>
    <property type="match status" value="1"/>
</dbReference>
<dbReference type="CDD" id="cd01949">
    <property type="entry name" value="GGDEF"/>
    <property type="match status" value="1"/>
</dbReference>